<dbReference type="PANTHER" id="PTHR45947">
    <property type="entry name" value="SULFOQUINOVOSYL TRANSFERASE SQD2"/>
    <property type="match status" value="1"/>
</dbReference>
<evidence type="ECO:0000259" key="2">
    <source>
        <dbReference type="Pfam" id="PF13439"/>
    </source>
</evidence>
<dbReference type="Proteomes" id="UP000006238">
    <property type="component" value="Unassembled WGS sequence"/>
</dbReference>
<dbReference type="HOGENOM" id="CLU_009583_33_1_9"/>
<dbReference type="AlphaFoldDB" id="D4S1W6"/>
<keyword evidence="3" id="KW-0808">Transferase</keyword>
<reference evidence="3 4" key="1">
    <citation type="submission" date="2010-02" db="EMBL/GenBank/DDBJ databases">
        <authorList>
            <person name="Weinstock G."/>
            <person name="Sodergren E."/>
            <person name="Clifton S."/>
            <person name="Fulton L."/>
            <person name="Fulton B."/>
            <person name="Courtney L."/>
            <person name="Fronick C."/>
            <person name="Harrison M."/>
            <person name="Strong C."/>
            <person name="Farmer C."/>
            <person name="Delahaunty K."/>
            <person name="Markovic C."/>
            <person name="Hall O."/>
            <person name="Minx P."/>
            <person name="Tomlinson C."/>
            <person name="Mitreva M."/>
            <person name="Nelson J."/>
            <person name="Hou S."/>
            <person name="Wollam A."/>
            <person name="Pepin K.H."/>
            <person name="Johnson M."/>
            <person name="Bhonagiri V."/>
            <person name="Zhang X."/>
            <person name="Suruliraj S."/>
            <person name="Warren W."/>
            <person name="Chinwalla A."/>
            <person name="Mardis E.R."/>
            <person name="Wilson R.K."/>
        </authorList>
    </citation>
    <scope>NUCLEOTIDE SEQUENCE [LARGE SCALE GENOMIC DNA]</scope>
    <source>
        <strain evidence="3 4">DSM 2876</strain>
    </source>
</reference>
<name>D4S1W6_9FIRM</name>
<keyword evidence="3" id="KW-0328">Glycosyltransferase</keyword>
<dbReference type="CDD" id="cd03812">
    <property type="entry name" value="GT4_CapH-like"/>
    <property type="match status" value="1"/>
</dbReference>
<organism evidence="3 4">
    <name type="scientific">Eshraghiella crossota DSM 2876</name>
    <dbReference type="NCBI Taxonomy" id="511680"/>
    <lineage>
        <taxon>Bacteria</taxon>
        <taxon>Bacillati</taxon>
        <taxon>Bacillota</taxon>
        <taxon>Clostridia</taxon>
        <taxon>Lachnospirales</taxon>
        <taxon>Lachnospiraceae</taxon>
        <taxon>Eshraghiella</taxon>
    </lineage>
</organism>
<evidence type="ECO:0000313" key="3">
    <source>
        <dbReference type="EMBL" id="EFF67864.1"/>
    </source>
</evidence>
<comment type="caution">
    <text evidence="3">The sequence shown here is derived from an EMBL/GenBank/DDBJ whole genome shotgun (WGS) entry which is preliminary data.</text>
</comment>
<dbReference type="PANTHER" id="PTHR45947:SF3">
    <property type="entry name" value="SULFOQUINOVOSYL TRANSFERASE SQD2"/>
    <property type="match status" value="1"/>
</dbReference>
<keyword evidence="4" id="KW-1185">Reference proteome</keyword>
<evidence type="ECO:0000259" key="1">
    <source>
        <dbReference type="Pfam" id="PF00534"/>
    </source>
</evidence>
<dbReference type="RefSeq" id="WP_005604058.1">
    <property type="nucleotide sequence ID" value="NZ_GG663524.1"/>
</dbReference>
<dbReference type="GO" id="GO:0016757">
    <property type="term" value="F:glycosyltransferase activity"/>
    <property type="evidence" value="ECO:0007669"/>
    <property type="project" value="UniProtKB-KW"/>
</dbReference>
<proteinExistence type="predicted"/>
<dbReference type="SUPFAM" id="SSF53756">
    <property type="entry name" value="UDP-Glycosyltransferase/glycogen phosphorylase"/>
    <property type="match status" value="1"/>
</dbReference>
<dbReference type="InterPro" id="IPR001296">
    <property type="entry name" value="Glyco_trans_1"/>
</dbReference>
<dbReference type="Pfam" id="PF13439">
    <property type="entry name" value="Glyco_transf_4"/>
    <property type="match status" value="1"/>
</dbReference>
<dbReference type="GeneID" id="98917785"/>
<dbReference type="Pfam" id="PF00534">
    <property type="entry name" value="Glycos_transf_1"/>
    <property type="match status" value="1"/>
</dbReference>
<accession>D4S1W6</accession>
<gene>
    <name evidence="3" type="ORF">BUTYVIB_02088</name>
</gene>
<evidence type="ECO:0000313" key="4">
    <source>
        <dbReference type="Proteomes" id="UP000006238"/>
    </source>
</evidence>
<dbReference type="STRING" id="45851.BHV86_07925"/>
<dbReference type="Gene3D" id="3.40.50.2000">
    <property type="entry name" value="Glycogen Phosphorylase B"/>
    <property type="match status" value="2"/>
</dbReference>
<dbReference type="InterPro" id="IPR050194">
    <property type="entry name" value="Glycosyltransferase_grp1"/>
</dbReference>
<protein>
    <submittedName>
        <fullName evidence="3">Glycosyltransferase, group 1 family protein</fullName>
        <ecNumber evidence="3">2.4.-.-</ecNumber>
    </submittedName>
</protein>
<dbReference type="eggNOG" id="COG0438">
    <property type="taxonomic scope" value="Bacteria"/>
</dbReference>
<dbReference type="EC" id="2.4.-.-" evidence="3"/>
<dbReference type="EMBL" id="ABWN01000035">
    <property type="protein sequence ID" value="EFF67864.1"/>
    <property type="molecule type" value="Genomic_DNA"/>
</dbReference>
<feature type="domain" description="Glycosyltransferase subfamily 4-like N-terminal" evidence="2">
    <location>
        <begin position="13"/>
        <end position="176"/>
    </location>
</feature>
<sequence length="372" mass="42789">MFNILIFGMNDNPGGVESFLMNYVRNFDKTKVHMDFLCNTKVVAYENELTDMGCRVIKVTARRDNPVRYKKDMKAFFKEHAAEYDVIWVNLCSLANIDYLKMAKKYGIPVRIIHSHNSRNMDSRLRGILHKINKKKIGRIATDYWACSYEAAKWFYPDKIINSGQYRLIYNAIDTSSYRFNEDIRDNYRKELNIEDKIVLGHIGRMHFQKNQSFLLEIFAEFKKIHSNSVLMLIGQGEDEDMLHEKAKLLGITDSVMFMGIRNDVKNLLMAMDVFVFPSLFEGLSVVAMEVQSSGLPAVASDNVIPDYAVADENFHRISLERGAADWAKEADLLLKSDDINRKNGVDKVKAAGFDIVSQAKDLQDWFLAKKC</sequence>
<dbReference type="InterPro" id="IPR028098">
    <property type="entry name" value="Glyco_trans_4-like_N"/>
</dbReference>
<feature type="domain" description="Glycosyl transferase family 1" evidence="1">
    <location>
        <begin position="185"/>
        <end position="339"/>
    </location>
</feature>